<protein>
    <recommendedName>
        <fullName evidence="4">HARP domain-containing protein</fullName>
    </recommendedName>
</protein>
<feature type="compositionally biased region" description="Basic and acidic residues" evidence="1">
    <location>
        <begin position="280"/>
        <end position="290"/>
    </location>
</feature>
<dbReference type="RefSeq" id="WP_284312222.1">
    <property type="nucleotide sequence ID" value="NZ_BSPC01000022.1"/>
</dbReference>
<dbReference type="EMBL" id="BSPC01000022">
    <property type="protein sequence ID" value="GLS19321.1"/>
    <property type="molecule type" value="Genomic_DNA"/>
</dbReference>
<keyword evidence="3" id="KW-1185">Reference proteome</keyword>
<feature type="compositionally biased region" description="Basic and acidic residues" evidence="1">
    <location>
        <begin position="150"/>
        <end position="181"/>
    </location>
</feature>
<dbReference type="Proteomes" id="UP001156882">
    <property type="component" value="Unassembled WGS sequence"/>
</dbReference>
<reference evidence="3" key="1">
    <citation type="journal article" date="2019" name="Int. J. Syst. Evol. Microbiol.">
        <title>The Global Catalogue of Microorganisms (GCM) 10K type strain sequencing project: providing services to taxonomists for standard genome sequencing and annotation.</title>
        <authorList>
            <consortium name="The Broad Institute Genomics Platform"/>
            <consortium name="The Broad Institute Genome Sequencing Center for Infectious Disease"/>
            <person name="Wu L."/>
            <person name="Ma J."/>
        </authorList>
    </citation>
    <scope>NUCLEOTIDE SEQUENCE [LARGE SCALE GENOMIC DNA]</scope>
    <source>
        <strain evidence="3">NBRC 101365</strain>
    </source>
</reference>
<name>A0ABQ6CGG6_9HYPH</name>
<feature type="region of interest" description="Disordered" evidence="1">
    <location>
        <begin position="280"/>
        <end position="299"/>
    </location>
</feature>
<gene>
    <name evidence="2" type="ORF">GCM10007874_23380</name>
</gene>
<comment type="caution">
    <text evidence="2">The sequence shown here is derived from an EMBL/GenBank/DDBJ whole genome shotgun (WGS) entry which is preliminary data.</text>
</comment>
<evidence type="ECO:0000256" key="1">
    <source>
        <dbReference type="SAM" id="MobiDB-lite"/>
    </source>
</evidence>
<organism evidence="2 3">
    <name type="scientific">Labrys miyagiensis</name>
    <dbReference type="NCBI Taxonomy" id="346912"/>
    <lineage>
        <taxon>Bacteria</taxon>
        <taxon>Pseudomonadati</taxon>
        <taxon>Pseudomonadota</taxon>
        <taxon>Alphaproteobacteria</taxon>
        <taxon>Hyphomicrobiales</taxon>
        <taxon>Xanthobacteraceae</taxon>
        <taxon>Labrys</taxon>
    </lineage>
</organism>
<evidence type="ECO:0008006" key="4">
    <source>
        <dbReference type="Google" id="ProtNLM"/>
    </source>
</evidence>
<feature type="region of interest" description="Disordered" evidence="1">
    <location>
        <begin position="150"/>
        <end position="197"/>
    </location>
</feature>
<sequence>MSRDPQGFDVRPAEGETAGATASFPYDRMTVERFRAAFPRARWRDDLKAWFVPGSRAVKRLDRWLGRELSGVLAYADERGRDAFQFEPIESRYLRAGEDIEVRTPYSRTVIEELRQVPWAAWDEALKAWRVPYRSWHELRQRWPAIEEAAERNEPEAKRKRQEERRGTAEHEEAKAKANERRRQRYPVPADDLPPSDRIVMTAHGAVHFTDVTGEVADADILQRFYPGVGDGMGTLVWGLWRKPSHAELVATWPAHWPPSGRELARGWWIPTLEELREERRKARSSERARATRSGAGTG</sequence>
<accession>A0ABQ6CGG6</accession>
<feature type="region of interest" description="Disordered" evidence="1">
    <location>
        <begin position="1"/>
        <end position="22"/>
    </location>
</feature>
<proteinExistence type="predicted"/>
<evidence type="ECO:0000313" key="3">
    <source>
        <dbReference type="Proteomes" id="UP001156882"/>
    </source>
</evidence>
<evidence type="ECO:0000313" key="2">
    <source>
        <dbReference type="EMBL" id="GLS19321.1"/>
    </source>
</evidence>